<accession>A0A0J6RWR3</accession>
<reference evidence="1 2" key="1">
    <citation type="submission" date="2015-03" db="EMBL/GenBank/DDBJ databases">
        <title>Genome sequencing of Methylobacterium tarhaniae DSM 25844.</title>
        <authorList>
            <person name="Chaudhry V."/>
            <person name="Patil P.B."/>
        </authorList>
    </citation>
    <scope>NUCLEOTIDE SEQUENCE [LARGE SCALE GENOMIC DNA]</scope>
    <source>
        <strain evidence="1 2">DSM 25844</strain>
    </source>
</reference>
<dbReference type="PATRIC" id="fig|1187852.3.peg.5108"/>
<dbReference type="Gene3D" id="2.60.120.10">
    <property type="entry name" value="Jelly Rolls"/>
    <property type="match status" value="1"/>
</dbReference>
<sequence>MTVSYRWPSPPEAWPEPLRREFADRAGNGRVGSRLVSETDRVRVWLLSLKPGERIGFHTHVLDYFWTAVTGGRARSHYADGRIAEVAYAPGDTQHHRYAEGAFMIHDLENIGETELVFTTVEFLDSANPPLDLASAAA</sequence>
<evidence type="ECO:0008006" key="3">
    <source>
        <dbReference type="Google" id="ProtNLM"/>
    </source>
</evidence>
<dbReference type="InterPro" id="IPR011051">
    <property type="entry name" value="RmlC_Cupin_sf"/>
</dbReference>
<dbReference type="OrthoDB" id="9800684at2"/>
<name>A0A0J6RWR3_9HYPH</name>
<dbReference type="SUPFAM" id="SSF51182">
    <property type="entry name" value="RmlC-like cupins"/>
    <property type="match status" value="1"/>
</dbReference>
<dbReference type="EMBL" id="LABZ01000443">
    <property type="protein sequence ID" value="KMO27295.1"/>
    <property type="molecule type" value="Genomic_DNA"/>
</dbReference>
<keyword evidence="2" id="KW-1185">Reference proteome</keyword>
<protein>
    <recommendedName>
        <fullName evidence="3">Cupin</fullName>
    </recommendedName>
</protein>
<organism evidence="1 2">
    <name type="scientific">Methylobacterium tarhaniae</name>
    <dbReference type="NCBI Taxonomy" id="1187852"/>
    <lineage>
        <taxon>Bacteria</taxon>
        <taxon>Pseudomonadati</taxon>
        <taxon>Pseudomonadota</taxon>
        <taxon>Alphaproteobacteria</taxon>
        <taxon>Hyphomicrobiales</taxon>
        <taxon>Methylobacteriaceae</taxon>
        <taxon>Methylobacterium</taxon>
    </lineage>
</organism>
<proteinExistence type="predicted"/>
<comment type="caution">
    <text evidence="1">The sequence shown here is derived from an EMBL/GenBank/DDBJ whole genome shotgun (WGS) entry which is preliminary data.</text>
</comment>
<dbReference type="RefSeq" id="WP_048454699.1">
    <property type="nucleotide sequence ID" value="NZ_LABZ01000443.1"/>
</dbReference>
<dbReference type="InterPro" id="IPR014710">
    <property type="entry name" value="RmlC-like_jellyroll"/>
</dbReference>
<evidence type="ECO:0000313" key="1">
    <source>
        <dbReference type="EMBL" id="KMO27295.1"/>
    </source>
</evidence>
<gene>
    <name evidence="1" type="ORF">VQ03_30620</name>
</gene>
<dbReference type="AlphaFoldDB" id="A0A0J6RWR3"/>
<evidence type="ECO:0000313" key="2">
    <source>
        <dbReference type="Proteomes" id="UP000036449"/>
    </source>
</evidence>
<dbReference type="Proteomes" id="UP000036449">
    <property type="component" value="Unassembled WGS sequence"/>
</dbReference>